<dbReference type="InterPro" id="IPR017441">
    <property type="entry name" value="Protein_kinase_ATP_BS"/>
</dbReference>
<feature type="non-terminal residue" evidence="2">
    <location>
        <position position="354"/>
    </location>
</feature>
<keyword evidence="1" id="KW-0067">ATP-binding</keyword>
<dbReference type="InterPro" id="IPR006597">
    <property type="entry name" value="Sel1-like"/>
</dbReference>
<dbReference type="Proteomes" id="UP000789901">
    <property type="component" value="Unassembled WGS sequence"/>
</dbReference>
<accession>A0ABN7UW02</accession>
<dbReference type="Pfam" id="PF08238">
    <property type="entry name" value="Sel1"/>
    <property type="match status" value="2"/>
</dbReference>
<gene>
    <name evidence="2" type="ORF">GMARGA_LOCUS10550</name>
</gene>
<keyword evidence="1" id="KW-0547">Nucleotide-binding</keyword>
<keyword evidence="3" id="KW-1185">Reference proteome</keyword>
<dbReference type="Gene3D" id="1.25.40.10">
    <property type="entry name" value="Tetratricopeptide repeat domain"/>
    <property type="match status" value="1"/>
</dbReference>
<protein>
    <submittedName>
        <fullName evidence="2">23680_t:CDS:1</fullName>
    </submittedName>
</protein>
<sequence length="354" mass="41001">MDIMQKIKNSNLVELVEDTLGTPKDYTKLYKSCLNFEPERRPSLDKILSELRRLSKDASIQFITNANINQKCLGYNSSDEISEILTGEYQRSTANSVGEVHQQENANLDNKVQRHENMNSIAESYQKLKEDNNVKRYEYSVFKDIKTLESGLFSECLFFDSSQRLALDKIPKNIISSPNTELETYLKGLKVFNCSKHGKNLKCIGRGGFSTVYSVIFEERYYALKNFKQNLMLDKEEFKDCMKEGLEFSQISERIKDIITEENHEPQNTFDRLYNEKNNNNSEWLCLLGFFYLEGIGTEKNHKIALNMFEKAKSGYAKGNIMAKFYLEAAIQWYNKSADNGHKIAMNKLNSINR</sequence>
<dbReference type="SUPFAM" id="SSF81901">
    <property type="entry name" value="HCP-like"/>
    <property type="match status" value="1"/>
</dbReference>
<dbReference type="EMBL" id="CAJVQB010005925">
    <property type="protein sequence ID" value="CAG8673299.1"/>
    <property type="molecule type" value="Genomic_DNA"/>
</dbReference>
<reference evidence="2 3" key="1">
    <citation type="submission" date="2021-06" db="EMBL/GenBank/DDBJ databases">
        <authorList>
            <person name="Kallberg Y."/>
            <person name="Tangrot J."/>
            <person name="Rosling A."/>
        </authorList>
    </citation>
    <scope>NUCLEOTIDE SEQUENCE [LARGE SCALE GENOMIC DNA]</scope>
    <source>
        <strain evidence="2 3">120-4 pot B 10/14</strain>
    </source>
</reference>
<comment type="caution">
    <text evidence="2">The sequence shown here is derived from an EMBL/GenBank/DDBJ whole genome shotgun (WGS) entry which is preliminary data.</text>
</comment>
<evidence type="ECO:0000256" key="1">
    <source>
        <dbReference type="PROSITE-ProRule" id="PRU10141"/>
    </source>
</evidence>
<organism evidence="2 3">
    <name type="scientific">Gigaspora margarita</name>
    <dbReference type="NCBI Taxonomy" id="4874"/>
    <lineage>
        <taxon>Eukaryota</taxon>
        <taxon>Fungi</taxon>
        <taxon>Fungi incertae sedis</taxon>
        <taxon>Mucoromycota</taxon>
        <taxon>Glomeromycotina</taxon>
        <taxon>Glomeromycetes</taxon>
        <taxon>Diversisporales</taxon>
        <taxon>Gigasporaceae</taxon>
        <taxon>Gigaspora</taxon>
    </lineage>
</organism>
<dbReference type="PROSITE" id="PS00107">
    <property type="entry name" value="PROTEIN_KINASE_ATP"/>
    <property type="match status" value="1"/>
</dbReference>
<feature type="binding site" evidence="1">
    <location>
        <position position="225"/>
    </location>
    <ligand>
        <name>ATP</name>
        <dbReference type="ChEBI" id="CHEBI:30616"/>
    </ligand>
</feature>
<evidence type="ECO:0000313" key="2">
    <source>
        <dbReference type="EMBL" id="CAG8673299.1"/>
    </source>
</evidence>
<dbReference type="InterPro" id="IPR011009">
    <property type="entry name" value="Kinase-like_dom_sf"/>
</dbReference>
<evidence type="ECO:0000313" key="3">
    <source>
        <dbReference type="Proteomes" id="UP000789901"/>
    </source>
</evidence>
<name>A0ABN7UW02_GIGMA</name>
<dbReference type="SUPFAM" id="SSF56112">
    <property type="entry name" value="Protein kinase-like (PK-like)"/>
    <property type="match status" value="1"/>
</dbReference>
<proteinExistence type="predicted"/>
<dbReference type="InterPro" id="IPR011990">
    <property type="entry name" value="TPR-like_helical_dom_sf"/>
</dbReference>
<dbReference type="Gene3D" id="1.10.510.10">
    <property type="entry name" value="Transferase(Phosphotransferase) domain 1"/>
    <property type="match status" value="1"/>
</dbReference>